<reference evidence="3 4" key="1">
    <citation type="submission" date="2018-03" db="EMBL/GenBank/DDBJ databases">
        <title>Genomic Encyclopedia of Archaeal and Bacterial Type Strains, Phase II (KMG-II): from individual species to whole genera.</title>
        <authorList>
            <person name="Goeker M."/>
        </authorList>
    </citation>
    <scope>NUCLEOTIDE SEQUENCE [LARGE SCALE GENOMIC DNA]</scope>
    <source>
        <strain evidence="3 4">DSM 44720</strain>
    </source>
</reference>
<evidence type="ECO:0000259" key="2">
    <source>
        <dbReference type="Pfam" id="PF00668"/>
    </source>
</evidence>
<dbReference type="Pfam" id="PF00668">
    <property type="entry name" value="Condensation"/>
    <property type="match status" value="1"/>
</dbReference>
<dbReference type="GO" id="GO:0009239">
    <property type="term" value="P:enterobactin biosynthetic process"/>
    <property type="evidence" value="ECO:0007669"/>
    <property type="project" value="TreeGrafter"/>
</dbReference>
<feature type="domain" description="Condensation" evidence="2">
    <location>
        <begin position="33"/>
        <end position="427"/>
    </location>
</feature>
<feature type="region of interest" description="Disordered" evidence="1">
    <location>
        <begin position="214"/>
        <end position="234"/>
    </location>
</feature>
<evidence type="ECO:0000313" key="4">
    <source>
        <dbReference type="Proteomes" id="UP000239494"/>
    </source>
</evidence>
<dbReference type="PANTHER" id="PTHR45527:SF1">
    <property type="entry name" value="FATTY ACID SYNTHASE"/>
    <property type="match status" value="1"/>
</dbReference>
<dbReference type="GO" id="GO:0009366">
    <property type="term" value="C:enterobactin synthetase complex"/>
    <property type="evidence" value="ECO:0007669"/>
    <property type="project" value="TreeGrafter"/>
</dbReference>
<dbReference type="PANTHER" id="PTHR45527">
    <property type="entry name" value="NONRIBOSOMAL PEPTIDE SYNTHETASE"/>
    <property type="match status" value="1"/>
</dbReference>
<dbReference type="GO" id="GO:0043041">
    <property type="term" value="P:amino acid activation for nonribosomal peptide biosynthetic process"/>
    <property type="evidence" value="ECO:0007669"/>
    <property type="project" value="TreeGrafter"/>
</dbReference>
<dbReference type="InterPro" id="IPR023213">
    <property type="entry name" value="CAT-like_dom_sf"/>
</dbReference>
<dbReference type="EMBL" id="PVTF01000011">
    <property type="protein sequence ID" value="PRY36799.1"/>
    <property type="molecule type" value="Genomic_DNA"/>
</dbReference>
<dbReference type="OrthoDB" id="2472181at2"/>
<dbReference type="Gene3D" id="3.30.559.10">
    <property type="entry name" value="Chloramphenicol acetyltransferase-like domain"/>
    <property type="match status" value="1"/>
</dbReference>
<evidence type="ECO:0000256" key="1">
    <source>
        <dbReference type="SAM" id="MobiDB-lite"/>
    </source>
</evidence>
<feature type="compositionally biased region" description="Basic and acidic residues" evidence="1">
    <location>
        <begin position="224"/>
        <end position="234"/>
    </location>
</feature>
<evidence type="ECO:0000313" key="3">
    <source>
        <dbReference type="EMBL" id="PRY36799.1"/>
    </source>
</evidence>
<proteinExistence type="predicted"/>
<accession>A0A2T0STR0</accession>
<protein>
    <submittedName>
        <fullName evidence="3">Condensation domain-containing protein</fullName>
    </submittedName>
</protein>
<organism evidence="3 4">
    <name type="scientific">Umezawaea tangerina</name>
    <dbReference type="NCBI Taxonomy" id="84725"/>
    <lineage>
        <taxon>Bacteria</taxon>
        <taxon>Bacillati</taxon>
        <taxon>Actinomycetota</taxon>
        <taxon>Actinomycetes</taxon>
        <taxon>Pseudonocardiales</taxon>
        <taxon>Pseudonocardiaceae</taxon>
        <taxon>Umezawaea</taxon>
    </lineage>
</organism>
<dbReference type="InterPro" id="IPR001242">
    <property type="entry name" value="Condensation_dom"/>
</dbReference>
<name>A0A2T0STR0_9PSEU</name>
<sequence>MSTELAARLAAMTPRQRAELRDRLASASPRQDSLTPGQRRLWRTHHEHAGTPVDVVCQVVELRGTVDTGALVDRVRAFAQAHEALRTTFTPVGDDDARPVVHDTLPPRVDRTPCADSATAHALAARLAAEPFDLAEGPLLRVTVAEGPDRGWLLVVAHNLVFDAWSFELLLDALDGGAGAGAPARPFSRFAAEQRRWLAGPDAAAAARYWTAEVADAPQAPPTDRPRGTDTPRAGARVDFEVGRATADGIAAGAKKAAATPYAGWLAVLWAALAEHGGHEDVLLGTFTAGRDRPGDDRVVGYLLNVLPVRLRDPGGGSHGARTRAAKAATTAGLRHAGYPGELVGGPPPAAVFVFDDLAGPERTVAGVPATTLDVDKGVARYDLTVAVYPGADGATGWLEYDTARYDRDTVVRLAGRFTAIADAAAAEGGDA</sequence>
<dbReference type="SUPFAM" id="SSF52777">
    <property type="entry name" value="CoA-dependent acyltransferases"/>
    <property type="match status" value="2"/>
</dbReference>
<dbReference type="GO" id="GO:0031177">
    <property type="term" value="F:phosphopantetheine binding"/>
    <property type="evidence" value="ECO:0007669"/>
    <property type="project" value="TreeGrafter"/>
</dbReference>
<dbReference type="GO" id="GO:0047527">
    <property type="term" value="F:2,3-dihydroxybenzoate-serine ligase activity"/>
    <property type="evidence" value="ECO:0007669"/>
    <property type="project" value="TreeGrafter"/>
</dbReference>
<dbReference type="AlphaFoldDB" id="A0A2T0STR0"/>
<gene>
    <name evidence="3" type="ORF">CLV43_111171</name>
</gene>
<comment type="caution">
    <text evidence="3">The sequence shown here is derived from an EMBL/GenBank/DDBJ whole genome shotgun (WGS) entry which is preliminary data.</text>
</comment>
<dbReference type="RefSeq" id="WP_106192232.1">
    <property type="nucleotide sequence ID" value="NZ_PVTF01000011.1"/>
</dbReference>
<keyword evidence="4" id="KW-1185">Reference proteome</keyword>
<dbReference type="GO" id="GO:0008610">
    <property type="term" value="P:lipid biosynthetic process"/>
    <property type="evidence" value="ECO:0007669"/>
    <property type="project" value="UniProtKB-ARBA"/>
</dbReference>
<dbReference type="Proteomes" id="UP000239494">
    <property type="component" value="Unassembled WGS sequence"/>
</dbReference>
<dbReference type="Gene3D" id="3.30.559.30">
    <property type="entry name" value="Nonribosomal peptide synthetase, condensation domain"/>
    <property type="match status" value="1"/>
</dbReference>
<dbReference type="GO" id="GO:0005829">
    <property type="term" value="C:cytosol"/>
    <property type="evidence" value="ECO:0007669"/>
    <property type="project" value="TreeGrafter"/>
</dbReference>
<feature type="region of interest" description="Disordered" evidence="1">
    <location>
        <begin position="1"/>
        <end position="38"/>
    </location>
</feature>